<name>A0A0R3MQ40_9BRAD</name>
<dbReference type="CDD" id="cd05286">
    <property type="entry name" value="QOR2"/>
    <property type="match status" value="1"/>
</dbReference>
<dbReference type="AlphaFoldDB" id="A0A0R3MQ40"/>
<dbReference type="InterPro" id="IPR036291">
    <property type="entry name" value="NAD(P)-bd_dom_sf"/>
</dbReference>
<dbReference type="Pfam" id="PF08240">
    <property type="entry name" value="ADH_N"/>
    <property type="match status" value="1"/>
</dbReference>
<dbReference type="GO" id="GO:0070402">
    <property type="term" value="F:NADPH binding"/>
    <property type="evidence" value="ECO:0007669"/>
    <property type="project" value="TreeGrafter"/>
</dbReference>
<dbReference type="SUPFAM" id="SSF51735">
    <property type="entry name" value="NAD(P)-binding Rossmann-fold domains"/>
    <property type="match status" value="1"/>
</dbReference>
<accession>A0A0R3MQ40</accession>
<keyword evidence="2" id="KW-0560">Oxidoreductase</keyword>
<dbReference type="GO" id="GO:0003960">
    <property type="term" value="F:quinone reductase (NADPH) activity"/>
    <property type="evidence" value="ECO:0007669"/>
    <property type="project" value="InterPro"/>
</dbReference>
<dbReference type="InterPro" id="IPR020843">
    <property type="entry name" value="ER"/>
</dbReference>
<evidence type="ECO:0000256" key="1">
    <source>
        <dbReference type="ARBA" id="ARBA00022857"/>
    </source>
</evidence>
<protein>
    <submittedName>
        <fullName evidence="4">Quinone oxidoreductase</fullName>
    </submittedName>
</protein>
<dbReference type="Gene3D" id="3.40.50.720">
    <property type="entry name" value="NAD(P)-binding Rossmann-like Domain"/>
    <property type="match status" value="1"/>
</dbReference>
<proteinExistence type="predicted"/>
<dbReference type="OrthoDB" id="9805883at2"/>
<feature type="domain" description="Enoyl reductase (ER)" evidence="3">
    <location>
        <begin position="11"/>
        <end position="321"/>
    </location>
</feature>
<comment type="caution">
    <text evidence="4">The sequence shown here is derived from an EMBL/GenBank/DDBJ whole genome shotgun (WGS) entry which is preliminary data.</text>
</comment>
<dbReference type="InterPro" id="IPR047618">
    <property type="entry name" value="QOR-like"/>
</dbReference>
<dbReference type="GO" id="GO:0005829">
    <property type="term" value="C:cytosol"/>
    <property type="evidence" value="ECO:0007669"/>
    <property type="project" value="TreeGrafter"/>
</dbReference>
<dbReference type="Proteomes" id="UP000051660">
    <property type="component" value="Unassembled WGS sequence"/>
</dbReference>
<gene>
    <name evidence="4" type="ORF">CQ14_36470</name>
</gene>
<evidence type="ECO:0000256" key="2">
    <source>
        <dbReference type="ARBA" id="ARBA00023002"/>
    </source>
</evidence>
<dbReference type="GO" id="GO:0035925">
    <property type="term" value="F:mRNA 3'-UTR AU-rich region binding"/>
    <property type="evidence" value="ECO:0007669"/>
    <property type="project" value="TreeGrafter"/>
</dbReference>
<dbReference type="InterPro" id="IPR013154">
    <property type="entry name" value="ADH-like_N"/>
</dbReference>
<reference evidence="4 5" key="1">
    <citation type="submission" date="2014-03" db="EMBL/GenBank/DDBJ databases">
        <title>Bradyrhizobium valentinum sp. nov., isolated from effective nodules of Lupinus mariae-josephae, a lupine endemic of basic-lime soils in Eastern Spain.</title>
        <authorList>
            <person name="Duran D."/>
            <person name="Rey L."/>
            <person name="Navarro A."/>
            <person name="Busquets A."/>
            <person name="Imperial J."/>
            <person name="Ruiz-Argueso T."/>
        </authorList>
    </citation>
    <scope>NUCLEOTIDE SEQUENCE [LARGE SCALE GENOMIC DNA]</scope>
    <source>
        <strain evidence="4 5">CCBAU 23086</strain>
    </source>
</reference>
<evidence type="ECO:0000259" key="3">
    <source>
        <dbReference type="SMART" id="SM00829"/>
    </source>
</evidence>
<dbReference type="Pfam" id="PF00107">
    <property type="entry name" value="ADH_zinc_N"/>
    <property type="match status" value="1"/>
</dbReference>
<sequence length="323" mass="33757">MTSAIRIESTGGPDVLRLEQVEQEAPKSGQAWIEHDAIGVNYLDVTQRNGAVPIPLPSGLGLEGAGRVTAIGPDVENVAVGDRVGYALGPLGSYAIGRLYPANRLVKLPDAITSEDAAAVIFKGITAQYLIKSTFQVKSGTTVLLYGAAGALGQILAPWAKHLGAFVIGVVSKESSAPRAKAAGCDAVVIWSEDLPAEIRRLTGGRKADVVYDGVGRTTFAASLDSLRPRGTMVSFGASTGAPPPVEVGTLNAKGSLFLTRPGLAAHATDIHEYRERVLDVFDAVERGIIKPSVWKTYALSDAAGAHEALERGRSAGAIVLRP</sequence>
<dbReference type="PANTHER" id="PTHR48106">
    <property type="entry name" value="QUINONE OXIDOREDUCTASE PIG3-RELATED"/>
    <property type="match status" value="1"/>
</dbReference>
<dbReference type="SUPFAM" id="SSF50129">
    <property type="entry name" value="GroES-like"/>
    <property type="match status" value="1"/>
</dbReference>
<organism evidence="4 5">
    <name type="scientific">Bradyrhizobium lablabi</name>
    <dbReference type="NCBI Taxonomy" id="722472"/>
    <lineage>
        <taxon>Bacteria</taxon>
        <taxon>Pseudomonadati</taxon>
        <taxon>Pseudomonadota</taxon>
        <taxon>Alphaproteobacteria</taxon>
        <taxon>Hyphomicrobiales</taxon>
        <taxon>Nitrobacteraceae</taxon>
        <taxon>Bradyrhizobium</taxon>
    </lineage>
</organism>
<dbReference type="SMART" id="SM00829">
    <property type="entry name" value="PKS_ER"/>
    <property type="match status" value="1"/>
</dbReference>
<evidence type="ECO:0000313" key="5">
    <source>
        <dbReference type="Proteomes" id="UP000051660"/>
    </source>
</evidence>
<dbReference type="PANTHER" id="PTHR48106:SF13">
    <property type="entry name" value="QUINONE OXIDOREDUCTASE-RELATED"/>
    <property type="match status" value="1"/>
</dbReference>
<keyword evidence="1" id="KW-0521">NADP</keyword>
<dbReference type="RefSeq" id="WP_057859608.1">
    <property type="nucleotide sequence ID" value="NZ_LLYB01000076.1"/>
</dbReference>
<dbReference type="InterPro" id="IPR011032">
    <property type="entry name" value="GroES-like_sf"/>
</dbReference>
<dbReference type="InterPro" id="IPR013149">
    <property type="entry name" value="ADH-like_C"/>
</dbReference>
<evidence type="ECO:0000313" key="4">
    <source>
        <dbReference type="EMBL" id="KRR22199.1"/>
    </source>
</evidence>
<dbReference type="Gene3D" id="3.90.180.10">
    <property type="entry name" value="Medium-chain alcohol dehydrogenases, catalytic domain"/>
    <property type="match status" value="1"/>
</dbReference>
<dbReference type="EMBL" id="LLYB01000076">
    <property type="protein sequence ID" value="KRR22199.1"/>
    <property type="molecule type" value="Genomic_DNA"/>
</dbReference>